<dbReference type="PROSITE" id="PS50893">
    <property type="entry name" value="ABC_TRANSPORTER_2"/>
    <property type="match status" value="1"/>
</dbReference>
<keyword evidence="4 8" id="KW-0067">ATP-binding</keyword>
<keyword evidence="9" id="KW-1185">Reference proteome</keyword>
<name>A0A167DTG5_9BACL</name>
<dbReference type="AlphaFoldDB" id="A0A167DTG5"/>
<gene>
    <name evidence="8" type="ORF">PNBC_12020</name>
</gene>
<comment type="caution">
    <text evidence="8">The sequence shown here is derived from an EMBL/GenBank/DDBJ whole genome shotgun (WGS) entry which is preliminary data.</text>
</comment>
<dbReference type="Proteomes" id="UP000077134">
    <property type="component" value="Unassembled WGS sequence"/>
</dbReference>
<evidence type="ECO:0000256" key="2">
    <source>
        <dbReference type="ARBA" id="ARBA00022475"/>
    </source>
</evidence>
<evidence type="ECO:0000256" key="5">
    <source>
        <dbReference type="ARBA" id="ARBA00022967"/>
    </source>
</evidence>
<protein>
    <submittedName>
        <fullName evidence="8">Phosphonate ABC transporter ATP-binding protein</fullName>
    </submittedName>
</protein>
<dbReference type="InterPro" id="IPR003439">
    <property type="entry name" value="ABC_transporter-like_ATP-bd"/>
</dbReference>
<dbReference type="KEGG" id="pcx:LPB68_01935"/>
<accession>A0A167DTG5</accession>
<evidence type="ECO:0000313" key="9">
    <source>
        <dbReference type="Proteomes" id="UP000077134"/>
    </source>
</evidence>
<dbReference type="InterPro" id="IPR027417">
    <property type="entry name" value="P-loop_NTPase"/>
</dbReference>
<dbReference type="EMBL" id="LSFN01000014">
    <property type="protein sequence ID" value="OAB74757.1"/>
    <property type="molecule type" value="Genomic_DNA"/>
</dbReference>
<dbReference type="InterPro" id="IPR017871">
    <property type="entry name" value="ABC_transporter-like_CS"/>
</dbReference>
<dbReference type="SUPFAM" id="SSF52540">
    <property type="entry name" value="P-loop containing nucleoside triphosphate hydrolases"/>
    <property type="match status" value="1"/>
</dbReference>
<evidence type="ECO:0000313" key="8">
    <source>
        <dbReference type="EMBL" id="OAB74757.1"/>
    </source>
</evidence>
<evidence type="ECO:0000256" key="3">
    <source>
        <dbReference type="ARBA" id="ARBA00022741"/>
    </source>
</evidence>
<dbReference type="PANTHER" id="PTHR43166:SF6">
    <property type="entry name" value="PHOSPHONATES IMPORT ATP-BINDING PROTEIN PHNC"/>
    <property type="match status" value="1"/>
</dbReference>
<keyword evidence="2" id="KW-1003">Cell membrane</keyword>
<evidence type="ECO:0000256" key="1">
    <source>
        <dbReference type="ARBA" id="ARBA00022448"/>
    </source>
</evidence>
<dbReference type="Gene3D" id="3.40.50.300">
    <property type="entry name" value="P-loop containing nucleotide triphosphate hydrolases"/>
    <property type="match status" value="1"/>
</dbReference>
<evidence type="ECO:0000256" key="6">
    <source>
        <dbReference type="ARBA" id="ARBA00023136"/>
    </source>
</evidence>
<dbReference type="PROSITE" id="PS00211">
    <property type="entry name" value="ABC_TRANSPORTER_1"/>
    <property type="match status" value="1"/>
</dbReference>
<dbReference type="InterPro" id="IPR050086">
    <property type="entry name" value="MetN_ABC_transporter-like"/>
</dbReference>
<dbReference type="STRING" id="1763538.LPB68_01935"/>
<evidence type="ECO:0000259" key="7">
    <source>
        <dbReference type="PROSITE" id="PS50893"/>
    </source>
</evidence>
<evidence type="ECO:0000256" key="4">
    <source>
        <dbReference type="ARBA" id="ARBA00022840"/>
    </source>
</evidence>
<sequence>MITIEHLTKFIGIQKDPILHDVNFQFHKGEMIAIVGSSGSGKSTLLQCLSLNQKWDQGSFNVDGVDVLKLGFMGKQKIKKEWAYLEQSPEFNPKRTALKNVIIGQRGQTPWWRRLSGTVRSDDYMGAMDVIESLGLLEKAHFKMGQLSGGERQRIAISRALVHGAKVILADEPVVGLDPKSAESVLEQLRTLCKEERVTVLTVIPLDLAERYGSRIIGLSKGEIVFDVKGRRLTQREKSLI</sequence>
<dbReference type="Pfam" id="PF00005">
    <property type="entry name" value="ABC_tran"/>
    <property type="match status" value="1"/>
</dbReference>
<keyword evidence="5" id="KW-1278">Translocase</keyword>
<dbReference type="RefSeq" id="WP_068658378.1">
    <property type="nucleotide sequence ID" value="NZ_CP017770.1"/>
</dbReference>
<proteinExistence type="predicted"/>
<organism evidence="8 9">
    <name type="scientific">Paenibacillus crassostreae</name>
    <dbReference type="NCBI Taxonomy" id="1763538"/>
    <lineage>
        <taxon>Bacteria</taxon>
        <taxon>Bacillati</taxon>
        <taxon>Bacillota</taxon>
        <taxon>Bacilli</taxon>
        <taxon>Bacillales</taxon>
        <taxon>Paenibacillaceae</taxon>
        <taxon>Paenibacillus</taxon>
    </lineage>
</organism>
<dbReference type="GO" id="GO:0016887">
    <property type="term" value="F:ATP hydrolysis activity"/>
    <property type="evidence" value="ECO:0007669"/>
    <property type="project" value="InterPro"/>
</dbReference>
<keyword evidence="3" id="KW-0547">Nucleotide-binding</keyword>
<reference evidence="8 9" key="1">
    <citation type="submission" date="2016-02" db="EMBL/GenBank/DDBJ databases">
        <title>Paenibacillus sp. LPB0068, isolated from Crassostrea gigas.</title>
        <authorList>
            <person name="Shin S.-K."/>
            <person name="Yi H."/>
        </authorList>
    </citation>
    <scope>NUCLEOTIDE SEQUENCE [LARGE SCALE GENOMIC DNA]</scope>
    <source>
        <strain evidence="8 9">LPB0068</strain>
    </source>
</reference>
<dbReference type="GO" id="GO:0005524">
    <property type="term" value="F:ATP binding"/>
    <property type="evidence" value="ECO:0007669"/>
    <property type="project" value="UniProtKB-KW"/>
</dbReference>
<keyword evidence="1" id="KW-0813">Transport</keyword>
<dbReference type="InterPro" id="IPR003593">
    <property type="entry name" value="AAA+_ATPase"/>
</dbReference>
<keyword evidence="6" id="KW-0472">Membrane</keyword>
<dbReference type="PANTHER" id="PTHR43166">
    <property type="entry name" value="AMINO ACID IMPORT ATP-BINDING PROTEIN"/>
    <property type="match status" value="1"/>
</dbReference>
<dbReference type="SMART" id="SM00382">
    <property type="entry name" value="AAA"/>
    <property type="match status" value="1"/>
</dbReference>
<dbReference type="OrthoDB" id="9802264at2"/>
<feature type="domain" description="ABC transporter" evidence="7">
    <location>
        <begin position="2"/>
        <end position="241"/>
    </location>
</feature>